<name>A0A0R3X3R1_HYDTA</name>
<evidence type="ECO:0000313" key="4">
    <source>
        <dbReference type="WBParaSite" id="TTAC_0000799801-mRNA-1"/>
    </source>
</evidence>
<feature type="compositionally biased region" description="Basic and acidic residues" evidence="1">
    <location>
        <begin position="61"/>
        <end position="75"/>
    </location>
</feature>
<proteinExistence type="predicted"/>
<dbReference type="WBParaSite" id="TTAC_0000799801-mRNA-1">
    <property type="protein sequence ID" value="TTAC_0000799801-mRNA-1"/>
    <property type="gene ID" value="TTAC_0000799801"/>
</dbReference>
<keyword evidence="3" id="KW-1185">Reference proteome</keyword>
<reference evidence="4" key="1">
    <citation type="submission" date="2017-02" db="UniProtKB">
        <authorList>
            <consortium name="WormBaseParasite"/>
        </authorList>
    </citation>
    <scope>IDENTIFICATION</scope>
</reference>
<dbReference type="Proteomes" id="UP000274429">
    <property type="component" value="Unassembled WGS sequence"/>
</dbReference>
<dbReference type="AlphaFoldDB" id="A0A0R3X3R1"/>
<reference evidence="2 3" key="2">
    <citation type="submission" date="2018-11" db="EMBL/GenBank/DDBJ databases">
        <authorList>
            <consortium name="Pathogen Informatics"/>
        </authorList>
    </citation>
    <scope>NUCLEOTIDE SEQUENCE [LARGE SCALE GENOMIC DNA]</scope>
</reference>
<evidence type="ECO:0000313" key="3">
    <source>
        <dbReference type="Proteomes" id="UP000274429"/>
    </source>
</evidence>
<evidence type="ECO:0000256" key="1">
    <source>
        <dbReference type="SAM" id="MobiDB-lite"/>
    </source>
</evidence>
<organism evidence="4">
    <name type="scientific">Hydatigena taeniaeformis</name>
    <name type="common">Feline tapeworm</name>
    <name type="synonym">Taenia taeniaeformis</name>
    <dbReference type="NCBI Taxonomy" id="6205"/>
    <lineage>
        <taxon>Eukaryota</taxon>
        <taxon>Metazoa</taxon>
        <taxon>Spiralia</taxon>
        <taxon>Lophotrochozoa</taxon>
        <taxon>Platyhelminthes</taxon>
        <taxon>Cestoda</taxon>
        <taxon>Eucestoda</taxon>
        <taxon>Cyclophyllidea</taxon>
        <taxon>Taeniidae</taxon>
        <taxon>Hydatigera</taxon>
    </lineage>
</organism>
<sequence>MMVIFFGVPAFASPSLLTIISLRTQNCHRSLLPSLGVACQDVFPSHSSPSSLGSSSSLLEDEGKMSRKTIIEQESSHLPFVT</sequence>
<evidence type="ECO:0000313" key="2">
    <source>
        <dbReference type="EMBL" id="VDM32464.1"/>
    </source>
</evidence>
<feature type="region of interest" description="Disordered" evidence="1">
    <location>
        <begin position="44"/>
        <end position="82"/>
    </location>
</feature>
<dbReference type="EMBL" id="UYWX01020428">
    <property type="protein sequence ID" value="VDM32464.1"/>
    <property type="molecule type" value="Genomic_DNA"/>
</dbReference>
<gene>
    <name evidence="2" type="ORF">TTAC_LOCUS7983</name>
</gene>
<accession>A0A0R3X3R1</accession>
<feature type="compositionally biased region" description="Low complexity" evidence="1">
    <location>
        <begin position="45"/>
        <end position="58"/>
    </location>
</feature>
<protein>
    <submittedName>
        <fullName evidence="4">Secreted protein</fullName>
    </submittedName>
</protein>